<sequence length="635" mass="72311">MALYGRAFIPILGRILPQTGERVPQRSQDVDLLDDTSRAVGTATLAMFFVATTQSERTVITTSLQSRDMNGTTAPPISTETGTLLTVLRSIDTRAHGDQLQVLSQCLCIFELIWPYCSKLRFQNADGTVIPLAQVRELGATQGSVMDDLVSQATSNLKFIRDVVMPYVKDKSHQITRVLQDHVRALLKCIFEVSVILFSWVDTYARATYNFFEHSLDTLVQHAFYAMRQTMSVSGLCRYSILCEIRPEILSWSSEKDTEIRLCEGALYEIIHGYPRQCGDALYSLRDLKAKNAMEWIQLKLSNHSRDNRPTNRDALRRMLTHLAQESDVLPPSLLLSVTMYGGPHIDGGSFGTIHCGQMYQENKVKVVAMKAMTVYPRTGDTVQRLRQMYLEVLSCQSLSCSNVVKILGIYQARDEVYIVMDYFPRGNTINYRTQVLGFQNYRNGRLLDLVHKWIVELSIGLSYLHEEGIVHGDIRGVNLLVDDRESLLIADFGLSVFANGESKQYLSKRTGNMEWMAPEILDRGEGMSLRPTKMSDSYSFSHVCIELYTGKPPYQHIAEDIRRTDLRNVVVRNGKRPPLPTLYGLNSSRTMDPNLYRLLQRCWVDNPAERLGMDVVKRQLQEYHFDKIYSELYG</sequence>
<evidence type="ECO:0000313" key="1">
    <source>
        <dbReference type="EMBL" id="KAI0088665.1"/>
    </source>
</evidence>
<protein>
    <submittedName>
        <fullName evidence="1">Kinase-like domain-containing protein</fullName>
    </submittedName>
</protein>
<gene>
    <name evidence="1" type="ORF">BDY19DRAFT_994037</name>
</gene>
<dbReference type="Proteomes" id="UP001055072">
    <property type="component" value="Unassembled WGS sequence"/>
</dbReference>
<accession>A0ACB8U317</accession>
<dbReference type="EMBL" id="MU274913">
    <property type="protein sequence ID" value="KAI0088665.1"/>
    <property type="molecule type" value="Genomic_DNA"/>
</dbReference>
<keyword evidence="2" id="KW-1185">Reference proteome</keyword>
<evidence type="ECO:0000313" key="2">
    <source>
        <dbReference type="Proteomes" id="UP001055072"/>
    </source>
</evidence>
<proteinExistence type="predicted"/>
<organism evidence="1 2">
    <name type="scientific">Irpex rosettiformis</name>
    <dbReference type="NCBI Taxonomy" id="378272"/>
    <lineage>
        <taxon>Eukaryota</taxon>
        <taxon>Fungi</taxon>
        <taxon>Dikarya</taxon>
        <taxon>Basidiomycota</taxon>
        <taxon>Agaricomycotina</taxon>
        <taxon>Agaricomycetes</taxon>
        <taxon>Polyporales</taxon>
        <taxon>Irpicaceae</taxon>
        <taxon>Irpex</taxon>
    </lineage>
</organism>
<reference evidence="1" key="1">
    <citation type="journal article" date="2021" name="Environ. Microbiol.">
        <title>Gene family expansions and transcriptome signatures uncover fungal adaptations to wood decay.</title>
        <authorList>
            <person name="Hage H."/>
            <person name="Miyauchi S."/>
            <person name="Viragh M."/>
            <person name="Drula E."/>
            <person name="Min B."/>
            <person name="Chaduli D."/>
            <person name="Navarro D."/>
            <person name="Favel A."/>
            <person name="Norest M."/>
            <person name="Lesage-Meessen L."/>
            <person name="Balint B."/>
            <person name="Merenyi Z."/>
            <person name="de Eugenio L."/>
            <person name="Morin E."/>
            <person name="Martinez A.T."/>
            <person name="Baldrian P."/>
            <person name="Stursova M."/>
            <person name="Martinez M.J."/>
            <person name="Novotny C."/>
            <person name="Magnuson J.K."/>
            <person name="Spatafora J.W."/>
            <person name="Maurice S."/>
            <person name="Pangilinan J."/>
            <person name="Andreopoulos W."/>
            <person name="LaButti K."/>
            <person name="Hundley H."/>
            <person name="Na H."/>
            <person name="Kuo A."/>
            <person name="Barry K."/>
            <person name="Lipzen A."/>
            <person name="Henrissat B."/>
            <person name="Riley R."/>
            <person name="Ahrendt S."/>
            <person name="Nagy L.G."/>
            <person name="Grigoriev I.V."/>
            <person name="Martin F."/>
            <person name="Rosso M.N."/>
        </authorList>
    </citation>
    <scope>NUCLEOTIDE SEQUENCE</scope>
    <source>
        <strain evidence="1">CBS 384.51</strain>
    </source>
</reference>
<name>A0ACB8U317_9APHY</name>
<comment type="caution">
    <text evidence="1">The sequence shown here is derived from an EMBL/GenBank/DDBJ whole genome shotgun (WGS) entry which is preliminary data.</text>
</comment>